<gene>
    <name evidence="2" type="ORF">IAB02_10415</name>
</gene>
<accession>A0A9D1IDI8</accession>
<dbReference type="Pfam" id="PF07228">
    <property type="entry name" value="SpoIIE"/>
    <property type="match status" value="1"/>
</dbReference>
<dbReference type="Proteomes" id="UP000824072">
    <property type="component" value="Unassembled WGS sequence"/>
</dbReference>
<sequence length="390" mass="42477">MTNNLCTEAGYISLNKHGEQLCGDRVEIVDKDDACILVLADGLGSGVKANILSTLTSKIISTMVAGGMPIEECINTIASTLPVCKVRQVAYSTFSVVRILNNTLAELIQFDNPDVIVLRDGQRFQYPVTTRVVSGKTIHESRFPVQENDVFIAMSDGAPFAGVGVEFNYGWQRDNIIDFAEANYHPDNSAKYVAANIVDECNRLYHGEPGDDTTVAVVRIRARQSVNLVIGPPADPANDVKMMNLFFSKEGEKIVCGGTTSNIASRYLGKPIIPTLDYPDPEVPPISKIEGVDLVTEGVVTLSKVLKLGQAFLDGTDTSADWTSKKDGASLIAKELFEKATDINFFVGRAINPAHQNPDLPITFGIKIQLINSLAECLKKMGKRIKVSFF</sequence>
<evidence type="ECO:0000259" key="1">
    <source>
        <dbReference type="Pfam" id="PF07228"/>
    </source>
</evidence>
<organism evidence="2 3">
    <name type="scientific">Candidatus Pullichristensenella excrementigallinarum</name>
    <dbReference type="NCBI Taxonomy" id="2840907"/>
    <lineage>
        <taxon>Bacteria</taxon>
        <taxon>Bacillati</taxon>
        <taxon>Bacillota</taxon>
        <taxon>Clostridia</taxon>
        <taxon>Candidatus Pullichristensenella</taxon>
    </lineage>
</organism>
<dbReference type="InterPro" id="IPR036457">
    <property type="entry name" value="PPM-type-like_dom_sf"/>
</dbReference>
<dbReference type="AlphaFoldDB" id="A0A9D1IDI8"/>
<dbReference type="PANTHER" id="PTHR35801">
    <property type="entry name" value="PHOSPHOSERINE PHOSPHATASE RSBX"/>
    <property type="match status" value="1"/>
</dbReference>
<dbReference type="InterPro" id="IPR001932">
    <property type="entry name" value="PPM-type_phosphatase-like_dom"/>
</dbReference>
<dbReference type="SUPFAM" id="SSF81606">
    <property type="entry name" value="PP2C-like"/>
    <property type="match status" value="1"/>
</dbReference>
<dbReference type="PANTHER" id="PTHR35801:SF1">
    <property type="entry name" value="PHOSPHOSERINE PHOSPHATASE RSBX"/>
    <property type="match status" value="1"/>
</dbReference>
<proteinExistence type="predicted"/>
<dbReference type="EMBL" id="DVMU01000223">
    <property type="protein sequence ID" value="HIU34965.1"/>
    <property type="molecule type" value="Genomic_DNA"/>
</dbReference>
<dbReference type="InterPro" id="IPR039248">
    <property type="entry name" value="Ptase_RsbX"/>
</dbReference>
<evidence type="ECO:0000313" key="2">
    <source>
        <dbReference type="EMBL" id="HIU34965.1"/>
    </source>
</evidence>
<reference evidence="2" key="1">
    <citation type="submission" date="2020-10" db="EMBL/GenBank/DDBJ databases">
        <authorList>
            <person name="Gilroy R."/>
        </authorList>
    </citation>
    <scope>NUCLEOTIDE SEQUENCE</scope>
    <source>
        <strain evidence="2">ChiHcec3-11533</strain>
    </source>
</reference>
<protein>
    <submittedName>
        <fullName evidence="2">SpoIIE family protein phosphatase</fullName>
    </submittedName>
</protein>
<comment type="caution">
    <text evidence="2">The sequence shown here is derived from an EMBL/GenBank/DDBJ whole genome shotgun (WGS) entry which is preliminary data.</text>
</comment>
<feature type="domain" description="PPM-type phosphatase" evidence="1">
    <location>
        <begin position="32"/>
        <end position="220"/>
    </location>
</feature>
<dbReference type="Gene3D" id="3.60.40.10">
    <property type="entry name" value="PPM-type phosphatase domain"/>
    <property type="match status" value="1"/>
</dbReference>
<reference evidence="2" key="2">
    <citation type="journal article" date="2021" name="PeerJ">
        <title>Extensive microbial diversity within the chicken gut microbiome revealed by metagenomics and culture.</title>
        <authorList>
            <person name="Gilroy R."/>
            <person name="Ravi A."/>
            <person name="Getino M."/>
            <person name="Pursley I."/>
            <person name="Horton D.L."/>
            <person name="Alikhan N.F."/>
            <person name="Baker D."/>
            <person name="Gharbi K."/>
            <person name="Hall N."/>
            <person name="Watson M."/>
            <person name="Adriaenssens E.M."/>
            <person name="Foster-Nyarko E."/>
            <person name="Jarju S."/>
            <person name="Secka A."/>
            <person name="Antonio M."/>
            <person name="Oren A."/>
            <person name="Chaudhuri R.R."/>
            <person name="La Ragione R."/>
            <person name="Hildebrand F."/>
            <person name="Pallen M.J."/>
        </authorList>
    </citation>
    <scope>NUCLEOTIDE SEQUENCE</scope>
    <source>
        <strain evidence="2">ChiHcec3-11533</strain>
    </source>
</reference>
<name>A0A9D1IDI8_9FIRM</name>
<evidence type="ECO:0000313" key="3">
    <source>
        <dbReference type="Proteomes" id="UP000824072"/>
    </source>
</evidence>